<name>A0A191ZFB4_9GAMM</name>
<dbReference type="InterPro" id="IPR013096">
    <property type="entry name" value="Cupin_2"/>
</dbReference>
<dbReference type="AlphaFoldDB" id="A0A191ZFB4"/>
<dbReference type="SUPFAM" id="SSF51182">
    <property type="entry name" value="RmlC-like cupins"/>
    <property type="match status" value="1"/>
</dbReference>
<organism evidence="2 3">
    <name type="scientific">Halothiobacillus diazotrophicus</name>
    <dbReference type="NCBI Taxonomy" id="1860122"/>
    <lineage>
        <taxon>Bacteria</taxon>
        <taxon>Pseudomonadati</taxon>
        <taxon>Pseudomonadota</taxon>
        <taxon>Gammaproteobacteria</taxon>
        <taxon>Chromatiales</taxon>
        <taxon>Halothiobacillaceae</taxon>
        <taxon>Halothiobacillus</taxon>
    </lineage>
</organism>
<dbReference type="KEGG" id="haz:A9404_03380"/>
<dbReference type="Pfam" id="PF07883">
    <property type="entry name" value="Cupin_2"/>
    <property type="match status" value="1"/>
</dbReference>
<gene>
    <name evidence="2" type="ORF">A9404_03380</name>
</gene>
<accession>A0A191ZFB4</accession>
<keyword evidence="3" id="KW-1185">Reference proteome</keyword>
<dbReference type="InterPro" id="IPR011051">
    <property type="entry name" value="RmlC_Cupin_sf"/>
</dbReference>
<proteinExistence type="predicted"/>
<dbReference type="Gene3D" id="2.60.120.10">
    <property type="entry name" value="Jelly Rolls"/>
    <property type="match status" value="1"/>
</dbReference>
<evidence type="ECO:0000313" key="2">
    <source>
        <dbReference type="EMBL" id="ANJ66547.1"/>
    </source>
</evidence>
<protein>
    <recommendedName>
        <fullName evidence="1">Cupin type-2 domain-containing protein</fullName>
    </recommendedName>
</protein>
<evidence type="ECO:0000259" key="1">
    <source>
        <dbReference type="Pfam" id="PF07883"/>
    </source>
</evidence>
<feature type="domain" description="Cupin type-2" evidence="1">
    <location>
        <begin position="61"/>
        <end position="112"/>
    </location>
</feature>
<dbReference type="STRING" id="1860122.A9404_03380"/>
<dbReference type="InterPro" id="IPR014710">
    <property type="entry name" value="RmlC-like_jellyroll"/>
</dbReference>
<reference evidence="2 3" key="1">
    <citation type="submission" date="2016-06" db="EMBL/GenBank/DDBJ databases">
        <title>Insight into the functional genes involving in sulfur oxidation in Pearl River water.</title>
        <authorList>
            <person name="Luo J."/>
            <person name="Tan X."/>
            <person name="Lin W."/>
        </authorList>
    </citation>
    <scope>NUCLEOTIDE SEQUENCE [LARGE SCALE GENOMIC DNA]</scope>
    <source>
        <strain evidence="2 3">LS2</strain>
    </source>
</reference>
<sequence>MPDRQSYLNHRMEAETIDHGNGIIERCLMVPERHAITHCRLTELVIEPDRIANWPEGATDSERIWHVIDGAGLMTRDTDQFAIVPGDVIHIARGIAHQVHSRGQRPLQLLCVTCPTGDQPAAPSASSPN</sequence>
<evidence type="ECO:0000313" key="3">
    <source>
        <dbReference type="Proteomes" id="UP000078596"/>
    </source>
</evidence>
<dbReference type="EMBL" id="CP016027">
    <property type="protein sequence ID" value="ANJ66547.1"/>
    <property type="molecule type" value="Genomic_DNA"/>
</dbReference>
<dbReference type="Proteomes" id="UP000078596">
    <property type="component" value="Chromosome"/>
</dbReference>